<reference evidence="2 3" key="1">
    <citation type="submission" date="2023-07" db="EMBL/GenBank/DDBJ databases">
        <title>Genomic Encyclopedia of Type Strains, Phase IV (KMG-IV): sequencing the most valuable type-strain genomes for metagenomic binning, comparative biology and taxonomic classification.</title>
        <authorList>
            <person name="Goeker M."/>
        </authorList>
    </citation>
    <scope>NUCLEOTIDE SEQUENCE [LARGE SCALE GENOMIC DNA]</scope>
    <source>
        <strain evidence="2 3">DSM 17723</strain>
    </source>
</reference>
<proteinExistence type="predicted"/>
<keyword evidence="3" id="KW-1185">Reference proteome</keyword>
<feature type="transmembrane region" description="Helical" evidence="1">
    <location>
        <begin position="63"/>
        <end position="84"/>
    </location>
</feature>
<keyword evidence="1" id="KW-0812">Transmembrane</keyword>
<evidence type="ECO:0000256" key="1">
    <source>
        <dbReference type="SAM" id="Phobius"/>
    </source>
</evidence>
<protein>
    <submittedName>
        <fullName evidence="2">Uncharacterized protein</fullName>
    </submittedName>
</protein>
<feature type="transmembrane region" description="Helical" evidence="1">
    <location>
        <begin position="126"/>
        <end position="146"/>
    </location>
</feature>
<feature type="transmembrane region" description="Helical" evidence="1">
    <location>
        <begin position="96"/>
        <end position="114"/>
    </location>
</feature>
<dbReference type="NCBIfam" id="NF041644">
    <property type="entry name" value="CBO0543_fam"/>
    <property type="match status" value="1"/>
</dbReference>
<dbReference type="RefSeq" id="WP_174879549.1">
    <property type="nucleotide sequence ID" value="NZ_CADEPK010000030.1"/>
</dbReference>
<feature type="transmembrane region" description="Helical" evidence="1">
    <location>
        <begin position="34"/>
        <end position="51"/>
    </location>
</feature>
<dbReference type="EMBL" id="JAUSTZ010000005">
    <property type="protein sequence ID" value="MDQ0226462.1"/>
    <property type="molecule type" value="Genomic_DNA"/>
</dbReference>
<name>A0ABT9Z3S1_9BACI</name>
<evidence type="ECO:0000313" key="3">
    <source>
        <dbReference type="Proteomes" id="UP001232245"/>
    </source>
</evidence>
<evidence type="ECO:0000313" key="2">
    <source>
        <dbReference type="EMBL" id="MDQ0226462.1"/>
    </source>
</evidence>
<feature type="transmembrane region" description="Helical" evidence="1">
    <location>
        <begin position="6"/>
        <end position="22"/>
    </location>
</feature>
<comment type="caution">
    <text evidence="2">The sequence shown here is derived from an EMBL/GenBank/DDBJ whole genome shotgun (WGS) entry which is preliminary data.</text>
</comment>
<keyword evidence="1" id="KW-0472">Membrane</keyword>
<gene>
    <name evidence="2" type="ORF">J2S02_002807</name>
</gene>
<sequence length="155" mass="18633">MVATYVIPYTTAIIFWLIIIFSKKHITKMEMYTTTFFALYFEILANIILDIKYDLYGYFDKGVSFQTIPIAILLFSAVNILYLNFYPYRKSPLIQFLYIMICTIIGVFFEWVFLQGDFFYHNGWKLWYSFVSYPLIFYILTLNLRITRKLKRKGS</sequence>
<dbReference type="Proteomes" id="UP001232245">
    <property type="component" value="Unassembled WGS sequence"/>
</dbReference>
<keyword evidence="1" id="KW-1133">Transmembrane helix</keyword>
<accession>A0ABT9Z3S1</accession>
<organism evidence="2 3">
    <name type="scientific">Metabacillus niabensis</name>
    <dbReference type="NCBI Taxonomy" id="324854"/>
    <lineage>
        <taxon>Bacteria</taxon>
        <taxon>Bacillati</taxon>
        <taxon>Bacillota</taxon>
        <taxon>Bacilli</taxon>
        <taxon>Bacillales</taxon>
        <taxon>Bacillaceae</taxon>
        <taxon>Metabacillus</taxon>
    </lineage>
</organism>
<dbReference type="InterPro" id="IPR048147">
    <property type="entry name" value="CBO0543-like"/>
</dbReference>